<dbReference type="AlphaFoldDB" id="A0A7H9BL80"/>
<organism evidence="1 2">
    <name type="scientific">Chitinibacter bivalviorum</name>
    <dbReference type="NCBI Taxonomy" id="2739434"/>
    <lineage>
        <taxon>Bacteria</taxon>
        <taxon>Pseudomonadati</taxon>
        <taxon>Pseudomonadota</taxon>
        <taxon>Betaproteobacteria</taxon>
        <taxon>Neisseriales</taxon>
        <taxon>Chitinibacteraceae</taxon>
        <taxon>Chitinibacter</taxon>
    </lineage>
</organism>
<evidence type="ECO:0000313" key="2">
    <source>
        <dbReference type="Proteomes" id="UP000509597"/>
    </source>
</evidence>
<dbReference type="Proteomes" id="UP000509597">
    <property type="component" value="Chromosome"/>
</dbReference>
<dbReference type="EMBL" id="CP058627">
    <property type="protein sequence ID" value="QLG89152.1"/>
    <property type="molecule type" value="Genomic_DNA"/>
</dbReference>
<accession>A0A7H9BL80</accession>
<dbReference type="KEGG" id="chiz:HQ393_13370"/>
<protein>
    <submittedName>
        <fullName evidence="1">Uncharacterized protein</fullName>
    </submittedName>
</protein>
<proteinExistence type="predicted"/>
<dbReference type="RefSeq" id="WP_179355648.1">
    <property type="nucleotide sequence ID" value="NZ_CP058627.1"/>
</dbReference>
<sequence length="76" mass="9237">MEKEYQQLILDFGKDFSENQEQELIKNFKTVDKNELKKPTNVIFLFEKISEQKRINNRKEIEEISRLAIEIIDKYN</sequence>
<keyword evidence="2" id="KW-1185">Reference proteome</keyword>
<name>A0A7H9BL80_9NEIS</name>
<gene>
    <name evidence="1" type="ORF">HQ393_13370</name>
</gene>
<reference evidence="1 2" key="1">
    <citation type="submission" date="2020-07" db="EMBL/GenBank/DDBJ databases">
        <title>Complete genome sequence of Chitinibacter sp. 2T18.</title>
        <authorList>
            <person name="Bae J.-W."/>
            <person name="Choi J.-W."/>
        </authorList>
    </citation>
    <scope>NUCLEOTIDE SEQUENCE [LARGE SCALE GENOMIC DNA]</scope>
    <source>
        <strain evidence="1 2">2T18</strain>
    </source>
</reference>
<evidence type="ECO:0000313" key="1">
    <source>
        <dbReference type="EMBL" id="QLG89152.1"/>
    </source>
</evidence>